<sequence length="358" mass="39196">MTFKIRGTGTGKPQLVGITAGELLKKKFAPREFAIDPWLRTGETALIWAATGVGKTWLTLSLAVAMAGGGSVWEWKAPKPRRVLIVDGEMNLQDLQGRLRILVETGAVTGLDMEALGNNLRIVARQAQNPDSEFFDVTDTTSQQHVLQAMDDTDSEVVIIDNVTTCADGLRDENDSVAFRPVMSFLMRMKQAGKVAILVHHANKSGQDFRGSTALEATFEVKLGLHPAGASVGKASFIAKFGKFRAQGDSSIQPRQWTLEPSGWTVDDDESEGAGNDVLKALKSCKFTTAVEIGDHIGRDKHYVGRQLRLLVAQGQLKEDDKDRYFKAAKRLRSNPFDDEIFEVDDGDLTGTEVAPLH</sequence>
<accession>A0A7W8XW69</accession>
<dbReference type="Pfam" id="PF13481">
    <property type="entry name" value="AAA_25"/>
    <property type="match status" value="1"/>
</dbReference>
<dbReference type="EMBL" id="JACHBI010000014">
    <property type="protein sequence ID" value="MBB5576691.1"/>
    <property type="molecule type" value="Genomic_DNA"/>
</dbReference>
<keyword evidence="3" id="KW-1185">Reference proteome</keyword>
<dbReference type="SMART" id="SM00382">
    <property type="entry name" value="AAA"/>
    <property type="match status" value="1"/>
</dbReference>
<dbReference type="Proteomes" id="UP000549882">
    <property type="component" value="Unassembled WGS sequence"/>
</dbReference>
<evidence type="ECO:0000313" key="3">
    <source>
        <dbReference type="Proteomes" id="UP000549882"/>
    </source>
</evidence>
<comment type="caution">
    <text evidence="2">The sequence shown here is derived from an EMBL/GenBank/DDBJ whole genome shotgun (WGS) entry which is preliminary data.</text>
</comment>
<dbReference type="SUPFAM" id="SSF52540">
    <property type="entry name" value="P-loop containing nucleoside triphosphate hydrolases"/>
    <property type="match status" value="1"/>
</dbReference>
<organism evidence="2 3">
    <name type="scientific">Rhizobium paranaense</name>
    <dbReference type="NCBI Taxonomy" id="1650438"/>
    <lineage>
        <taxon>Bacteria</taxon>
        <taxon>Pseudomonadati</taxon>
        <taxon>Pseudomonadota</taxon>
        <taxon>Alphaproteobacteria</taxon>
        <taxon>Hyphomicrobiales</taxon>
        <taxon>Rhizobiaceae</taxon>
        <taxon>Rhizobium/Agrobacterium group</taxon>
        <taxon>Rhizobium</taxon>
    </lineage>
</organism>
<dbReference type="RefSeq" id="WP_183940073.1">
    <property type="nucleotide sequence ID" value="NZ_JACHBI010000014.1"/>
</dbReference>
<dbReference type="Gene3D" id="3.40.50.300">
    <property type="entry name" value="P-loop containing nucleotide triphosphate hydrolases"/>
    <property type="match status" value="1"/>
</dbReference>
<name>A0A7W8XW69_9HYPH</name>
<evidence type="ECO:0000259" key="1">
    <source>
        <dbReference type="SMART" id="SM00382"/>
    </source>
</evidence>
<reference evidence="2 3" key="1">
    <citation type="submission" date="2020-08" db="EMBL/GenBank/DDBJ databases">
        <title>Genomic Encyclopedia of Type Strains, Phase IV (KMG-V): Genome sequencing to study the core and pangenomes of soil and plant-associated prokaryotes.</title>
        <authorList>
            <person name="Whitman W."/>
        </authorList>
    </citation>
    <scope>NUCLEOTIDE SEQUENCE [LARGE SCALE GENOMIC DNA]</scope>
    <source>
        <strain evidence="2 3">SEMIA 4064</strain>
    </source>
</reference>
<protein>
    <recommendedName>
        <fullName evidence="1">AAA+ ATPase domain-containing protein</fullName>
    </recommendedName>
</protein>
<dbReference type="InterPro" id="IPR027417">
    <property type="entry name" value="P-loop_NTPase"/>
</dbReference>
<proteinExistence type="predicted"/>
<dbReference type="InterPro" id="IPR003593">
    <property type="entry name" value="AAA+_ATPase"/>
</dbReference>
<feature type="domain" description="AAA+ ATPase" evidence="1">
    <location>
        <begin position="41"/>
        <end position="229"/>
    </location>
</feature>
<gene>
    <name evidence="2" type="ORF">GGD50_005336</name>
</gene>
<evidence type="ECO:0000313" key="2">
    <source>
        <dbReference type="EMBL" id="MBB5576691.1"/>
    </source>
</evidence>
<dbReference type="AlphaFoldDB" id="A0A7W8XW69"/>